<evidence type="ECO:0000256" key="2">
    <source>
        <dbReference type="ARBA" id="ARBA00010350"/>
    </source>
</evidence>
<feature type="transmembrane region" description="Helical" evidence="6">
    <location>
        <begin position="90"/>
        <end position="108"/>
    </location>
</feature>
<dbReference type="InterPro" id="IPR006214">
    <property type="entry name" value="Bax_inhibitor_1-related"/>
</dbReference>
<dbReference type="GO" id="GO:0016020">
    <property type="term" value="C:membrane"/>
    <property type="evidence" value="ECO:0007669"/>
    <property type="project" value="UniProtKB-SubCell"/>
</dbReference>
<sequence length="249" mass="27728">MSFFESSRHDFPTSEAFKNTTDLSKPVQKHLLKVYATLSGLTLIAALGSYAHITGSFLFGGGVISFLVGMASLVGILSLPDTPDNRLIRYGLLANFGFMEGLSIGPVIKYALAISFSDQIILNACFFTAAIFGCFSMSSLLSNKRMFIYVGGILASVLSMLLWTSFINSFIGSKVLYNAELYIGLLMFCGYVIYDTQLIIYRFLHMGSTDVVGHTLDLFIDLVGIFVRILLIMLNKSEKEERRRRIRRN</sequence>
<evidence type="ECO:0000256" key="1">
    <source>
        <dbReference type="ARBA" id="ARBA00004141"/>
    </source>
</evidence>
<dbReference type="Pfam" id="PF01027">
    <property type="entry name" value="Bax1-I"/>
    <property type="match status" value="1"/>
</dbReference>
<dbReference type="AlphaFoldDB" id="A0A9N9AX87"/>
<comment type="caution">
    <text evidence="7">The sequence shown here is derived from an EMBL/GenBank/DDBJ whole genome shotgun (WGS) entry which is preliminary data.</text>
</comment>
<feature type="transmembrane region" description="Helical" evidence="6">
    <location>
        <begin position="146"/>
        <end position="163"/>
    </location>
</feature>
<evidence type="ECO:0000313" key="7">
    <source>
        <dbReference type="EMBL" id="CAG8545958.1"/>
    </source>
</evidence>
<evidence type="ECO:0000256" key="4">
    <source>
        <dbReference type="ARBA" id="ARBA00022989"/>
    </source>
</evidence>
<evidence type="ECO:0000313" key="8">
    <source>
        <dbReference type="Proteomes" id="UP000789342"/>
    </source>
</evidence>
<dbReference type="PANTHER" id="PTHR23291">
    <property type="entry name" value="BAX INHIBITOR-RELATED"/>
    <property type="match status" value="1"/>
</dbReference>
<feature type="transmembrane region" description="Helical" evidence="6">
    <location>
        <begin position="57"/>
        <end position="78"/>
    </location>
</feature>
<feature type="transmembrane region" description="Helical" evidence="6">
    <location>
        <begin position="32"/>
        <end position="50"/>
    </location>
</feature>
<dbReference type="Proteomes" id="UP000789342">
    <property type="component" value="Unassembled WGS sequence"/>
</dbReference>
<feature type="transmembrane region" description="Helical" evidence="6">
    <location>
        <begin position="175"/>
        <end position="194"/>
    </location>
</feature>
<evidence type="ECO:0000256" key="6">
    <source>
        <dbReference type="RuleBase" id="RU004379"/>
    </source>
</evidence>
<proteinExistence type="inferred from homology"/>
<protein>
    <submittedName>
        <fullName evidence="7">11192_t:CDS:1</fullName>
    </submittedName>
</protein>
<dbReference type="OrthoDB" id="1277691at2759"/>
<keyword evidence="4 6" id="KW-1133">Transmembrane helix</keyword>
<name>A0A9N9AX87_9GLOM</name>
<keyword evidence="5 6" id="KW-0472">Membrane</keyword>
<organism evidence="7 8">
    <name type="scientific">Acaulospora morrowiae</name>
    <dbReference type="NCBI Taxonomy" id="94023"/>
    <lineage>
        <taxon>Eukaryota</taxon>
        <taxon>Fungi</taxon>
        <taxon>Fungi incertae sedis</taxon>
        <taxon>Mucoromycota</taxon>
        <taxon>Glomeromycotina</taxon>
        <taxon>Glomeromycetes</taxon>
        <taxon>Diversisporales</taxon>
        <taxon>Acaulosporaceae</taxon>
        <taxon>Acaulospora</taxon>
    </lineage>
</organism>
<feature type="transmembrane region" description="Helical" evidence="6">
    <location>
        <begin position="120"/>
        <end position="140"/>
    </location>
</feature>
<dbReference type="PANTHER" id="PTHR23291:SF32">
    <property type="entry name" value="BAX INHIBITOR 1"/>
    <property type="match status" value="1"/>
</dbReference>
<comment type="similarity">
    <text evidence="2 6">Belongs to the BI1 family.</text>
</comment>
<accession>A0A9N9AX87</accession>
<dbReference type="EMBL" id="CAJVPV010003203">
    <property type="protein sequence ID" value="CAG8545958.1"/>
    <property type="molecule type" value="Genomic_DNA"/>
</dbReference>
<keyword evidence="3 6" id="KW-0812">Transmembrane</keyword>
<reference evidence="7" key="1">
    <citation type="submission" date="2021-06" db="EMBL/GenBank/DDBJ databases">
        <authorList>
            <person name="Kallberg Y."/>
            <person name="Tangrot J."/>
            <person name="Rosling A."/>
        </authorList>
    </citation>
    <scope>NUCLEOTIDE SEQUENCE</scope>
    <source>
        <strain evidence="7">CL551</strain>
    </source>
</reference>
<evidence type="ECO:0000256" key="5">
    <source>
        <dbReference type="ARBA" id="ARBA00023136"/>
    </source>
</evidence>
<keyword evidence="8" id="KW-1185">Reference proteome</keyword>
<gene>
    <name evidence="7" type="ORF">AMORRO_LOCUS5350</name>
</gene>
<comment type="subcellular location">
    <subcellularLocation>
        <location evidence="1">Membrane</location>
        <topology evidence="1">Multi-pass membrane protein</topology>
    </subcellularLocation>
</comment>
<evidence type="ECO:0000256" key="3">
    <source>
        <dbReference type="ARBA" id="ARBA00022692"/>
    </source>
</evidence>